<protein>
    <submittedName>
        <fullName evidence="5">Uncharacterized protein</fullName>
    </submittedName>
</protein>
<dbReference type="GO" id="GO:0004656">
    <property type="term" value="F:procollagen-proline 4-dioxygenase activity"/>
    <property type="evidence" value="ECO:0007669"/>
    <property type="project" value="TreeGrafter"/>
</dbReference>
<gene>
    <name evidence="5" type="ORF">VNO78_35026</name>
</gene>
<dbReference type="EMBL" id="JAYMYS010000033">
    <property type="protein sequence ID" value="KAK7376172.1"/>
    <property type="molecule type" value="Genomic_DNA"/>
</dbReference>
<dbReference type="Gene3D" id="2.60.120.620">
    <property type="entry name" value="q2cbj1_9rhob like domain"/>
    <property type="match status" value="1"/>
</dbReference>
<dbReference type="GO" id="GO:0046872">
    <property type="term" value="F:metal ion binding"/>
    <property type="evidence" value="ECO:0007669"/>
    <property type="project" value="UniProtKB-KW"/>
</dbReference>
<dbReference type="Proteomes" id="UP001386955">
    <property type="component" value="Unassembled WGS sequence"/>
</dbReference>
<sequence>MLMYLSDVEEGGETVFPYANWNELSDCGKQGLSIKPKMSDALLFWSMNSNGTFDSSLDGQQHALAKDFIMKPQGMHRETQNTHQRFEQIDRKYLEAWIREKVVINAGSGIGGRTEIEAKGTKCGEKSKLQIDTRMQPTPFDATRCCRRTSNTVAAIPTPALPAQTFYCNHHFHAVLNRSSCREREEERSGDCRVEKKGIAKEEERVHNIEDAAREEVRSPSEGCWTPDPGHPTDPPWPILVESRDFLSTL</sequence>
<feature type="compositionally biased region" description="Pro residues" evidence="4">
    <location>
        <begin position="229"/>
        <end position="238"/>
    </location>
</feature>
<dbReference type="InterPro" id="IPR045054">
    <property type="entry name" value="P4HA-like"/>
</dbReference>
<name>A0AAN9RM20_PSOTE</name>
<evidence type="ECO:0000313" key="6">
    <source>
        <dbReference type="Proteomes" id="UP001386955"/>
    </source>
</evidence>
<dbReference type="AlphaFoldDB" id="A0AAN9RM20"/>
<dbReference type="PANTHER" id="PTHR10869">
    <property type="entry name" value="PROLYL 4-HYDROXYLASE ALPHA SUBUNIT"/>
    <property type="match status" value="1"/>
</dbReference>
<evidence type="ECO:0000256" key="1">
    <source>
        <dbReference type="ARBA" id="ARBA00004586"/>
    </source>
</evidence>
<evidence type="ECO:0000256" key="4">
    <source>
        <dbReference type="SAM" id="MobiDB-lite"/>
    </source>
</evidence>
<proteinExistence type="predicted"/>
<accession>A0AAN9RM20</accession>
<feature type="region of interest" description="Disordered" evidence="4">
    <location>
        <begin position="209"/>
        <end position="238"/>
    </location>
</feature>
<comment type="caution">
    <text evidence="5">The sequence shown here is derived from an EMBL/GenBank/DDBJ whole genome shotgun (WGS) entry which is preliminary data.</text>
</comment>
<dbReference type="GO" id="GO:0005789">
    <property type="term" value="C:endoplasmic reticulum membrane"/>
    <property type="evidence" value="ECO:0007669"/>
    <property type="project" value="UniProtKB-SubCell"/>
</dbReference>
<evidence type="ECO:0000256" key="2">
    <source>
        <dbReference type="ARBA" id="ARBA00022723"/>
    </source>
</evidence>
<keyword evidence="3" id="KW-0408">Iron</keyword>
<keyword evidence="2" id="KW-0479">Metal-binding</keyword>
<evidence type="ECO:0000256" key="3">
    <source>
        <dbReference type="ARBA" id="ARBA00023004"/>
    </source>
</evidence>
<evidence type="ECO:0000313" key="5">
    <source>
        <dbReference type="EMBL" id="KAK7376172.1"/>
    </source>
</evidence>
<feature type="compositionally biased region" description="Basic and acidic residues" evidence="4">
    <location>
        <begin position="209"/>
        <end position="219"/>
    </location>
</feature>
<reference evidence="5 6" key="1">
    <citation type="submission" date="2024-01" db="EMBL/GenBank/DDBJ databases">
        <title>The genomes of 5 underutilized Papilionoideae crops provide insights into root nodulation and disease resistanc.</title>
        <authorList>
            <person name="Jiang F."/>
        </authorList>
    </citation>
    <scope>NUCLEOTIDE SEQUENCE [LARGE SCALE GENOMIC DNA]</scope>
    <source>
        <strain evidence="5">DUOXIRENSHENG_FW03</strain>
        <tissue evidence="5">Leaves</tissue>
    </source>
</reference>
<dbReference type="PANTHER" id="PTHR10869:SF204">
    <property type="entry name" value="4-HYDROXYLASE ALPHA SUBUNIT, PUTATIVE-RELATED"/>
    <property type="match status" value="1"/>
</dbReference>
<keyword evidence="6" id="KW-1185">Reference proteome</keyword>
<organism evidence="5 6">
    <name type="scientific">Psophocarpus tetragonolobus</name>
    <name type="common">Winged bean</name>
    <name type="synonym">Dolichos tetragonolobus</name>
    <dbReference type="NCBI Taxonomy" id="3891"/>
    <lineage>
        <taxon>Eukaryota</taxon>
        <taxon>Viridiplantae</taxon>
        <taxon>Streptophyta</taxon>
        <taxon>Embryophyta</taxon>
        <taxon>Tracheophyta</taxon>
        <taxon>Spermatophyta</taxon>
        <taxon>Magnoliopsida</taxon>
        <taxon>eudicotyledons</taxon>
        <taxon>Gunneridae</taxon>
        <taxon>Pentapetalae</taxon>
        <taxon>rosids</taxon>
        <taxon>fabids</taxon>
        <taxon>Fabales</taxon>
        <taxon>Fabaceae</taxon>
        <taxon>Papilionoideae</taxon>
        <taxon>50 kb inversion clade</taxon>
        <taxon>NPAAA clade</taxon>
        <taxon>indigoferoid/millettioid clade</taxon>
        <taxon>Phaseoleae</taxon>
        <taxon>Psophocarpus</taxon>
    </lineage>
</organism>
<comment type="subcellular location">
    <subcellularLocation>
        <location evidence="1">Endoplasmic reticulum membrane</location>
    </subcellularLocation>
</comment>